<dbReference type="Proteomes" id="UP000182719">
    <property type="component" value="Unassembled WGS sequence"/>
</dbReference>
<proteinExistence type="predicted"/>
<dbReference type="EMBL" id="FOAP01000001">
    <property type="protein sequence ID" value="SEK31820.1"/>
    <property type="molecule type" value="Genomic_DNA"/>
</dbReference>
<reference evidence="2" key="1">
    <citation type="submission" date="2016-10" db="EMBL/GenBank/DDBJ databases">
        <authorList>
            <person name="Varghese N."/>
            <person name="Submissions S."/>
        </authorList>
    </citation>
    <scope>NUCLEOTIDE SEQUENCE [LARGE SCALE GENOMIC DNA]</scope>
    <source>
        <strain evidence="2">DSM 17044</strain>
    </source>
</reference>
<evidence type="ECO:0000313" key="1">
    <source>
        <dbReference type="EMBL" id="SEK31820.1"/>
    </source>
</evidence>
<protein>
    <submittedName>
        <fullName evidence="1">Uncharacterized protein</fullName>
    </submittedName>
</protein>
<dbReference type="RefSeq" id="WP_143101269.1">
    <property type="nucleotide sequence ID" value="NZ_FOAP01000001.1"/>
</dbReference>
<name>A0A1H7G5T4_STIAU</name>
<evidence type="ECO:0000313" key="2">
    <source>
        <dbReference type="Proteomes" id="UP000182719"/>
    </source>
</evidence>
<gene>
    <name evidence="1" type="ORF">SAMN05444354_101270</name>
</gene>
<sequence length="60" mass="6683">MSSQDSRADRLHALGLTPEQVQQVIHEHPDLISYGGFFENVKAGLRGFIETVMPKVAGFR</sequence>
<dbReference type="AlphaFoldDB" id="A0A1H7G5T4"/>
<keyword evidence="2" id="KW-1185">Reference proteome</keyword>
<organism evidence="1 2">
    <name type="scientific">Stigmatella aurantiaca</name>
    <dbReference type="NCBI Taxonomy" id="41"/>
    <lineage>
        <taxon>Bacteria</taxon>
        <taxon>Pseudomonadati</taxon>
        <taxon>Myxococcota</taxon>
        <taxon>Myxococcia</taxon>
        <taxon>Myxococcales</taxon>
        <taxon>Cystobacterineae</taxon>
        <taxon>Archangiaceae</taxon>
        <taxon>Stigmatella</taxon>
    </lineage>
</organism>
<accession>A0A1H7G5T4</accession>